<reference evidence="4 5" key="1">
    <citation type="submission" date="2016-11" db="EMBL/GenBank/DDBJ databases">
        <authorList>
            <person name="Jaros S."/>
            <person name="Januszkiewicz K."/>
            <person name="Wedrychowicz H."/>
        </authorList>
    </citation>
    <scope>NUCLEOTIDE SEQUENCE [LARGE SCALE GENOMIC DNA]</scope>
    <source>
        <strain evidence="4 5">DSM 15970</strain>
    </source>
</reference>
<dbReference type="SUPFAM" id="SSF53323">
    <property type="entry name" value="Pyruvate-ferredoxin oxidoreductase, PFOR, domain III"/>
    <property type="match status" value="1"/>
</dbReference>
<accession>A0A1M6IYM2</accession>
<dbReference type="PANTHER" id="PTHR32154:SF20">
    <property type="entry name" value="2-OXOGLUTARATE OXIDOREDUCTASE SUBUNIT KORA"/>
    <property type="match status" value="1"/>
</dbReference>
<dbReference type="STRING" id="1122934.SAMN02745691_01870"/>
<organism evidence="4 5">
    <name type="scientific">Parasporobacterium paucivorans DSM 15970</name>
    <dbReference type="NCBI Taxonomy" id="1122934"/>
    <lineage>
        <taxon>Bacteria</taxon>
        <taxon>Bacillati</taxon>
        <taxon>Bacillota</taxon>
        <taxon>Clostridia</taxon>
        <taxon>Lachnospirales</taxon>
        <taxon>Lachnospiraceae</taxon>
        <taxon>Parasporobacterium</taxon>
    </lineage>
</organism>
<keyword evidence="5" id="KW-1185">Reference proteome</keyword>
<protein>
    <submittedName>
        <fullName evidence="4">2-oxoglutarate ferredoxin oxidoreductase subunit alpha</fullName>
    </submittedName>
</protein>
<gene>
    <name evidence="4" type="ORF">SAMN02745691_01870</name>
</gene>
<dbReference type="Proteomes" id="UP000184342">
    <property type="component" value="Unassembled WGS sequence"/>
</dbReference>
<dbReference type="Gene3D" id="3.40.50.970">
    <property type="match status" value="1"/>
</dbReference>
<dbReference type="GO" id="GO:0006979">
    <property type="term" value="P:response to oxidative stress"/>
    <property type="evidence" value="ECO:0007669"/>
    <property type="project" value="TreeGrafter"/>
</dbReference>
<dbReference type="InterPro" id="IPR019752">
    <property type="entry name" value="Pyrv/ketoisovalerate_OxRed_cat"/>
</dbReference>
<dbReference type="AlphaFoldDB" id="A0A1M6IYM2"/>
<dbReference type="OrthoDB" id="9794954at2"/>
<evidence type="ECO:0000256" key="1">
    <source>
        <dbReference type="ARBA" id="ARBA00023002"/>
    </source>
</evidence>
<evidence type="ECO:0000313" key="4">
    <source>
        <dbReference type="EMBL" id="SHJ39578.1"/>
    </source>
</evidence>
<dbReference type="NCBIfam" id="TIGR03710">
    <property type="entry name" value="OAFO_sf"/>
    <property type="match status" value="1"/>
</dbReference>
<sequence length="553" mass="60752">MRNITVLLGGTNGYGIDEAGIMLCRIFSHLGYHIYMYNDFPSVIKGQHQFVVVRASLEKVSAHSDQPDVVMAFGQDAIDRHKESFSEKTIILYDSETVAAEGLVQAAAGLPVGRILKEEGAKPAMGIYCMAGALCRILKVKWEIYEDIIRKHYPDMLELKIRIARTAFNLMQERMPVAGVERPVLPVLNGCQAISMGLLKAGLRAYIAYPMTPTSPILELMASLEPELGLQVVLPESEIAVIMMSSGYSYMGVKNAVGTSGGGFSLMAEGLGMSAMSELPVVVVLGQRAGPSTGMPTYTAQTDLHFALNAGHGEMPRLVVAPGDAEEAYYWSGLAMNKAWKYQIPAIVLTDKTLGLGVFSFDISLAGELSDEQPVLWDGEGEYKRYSNTESGISPLAFAPTKEQVIKTNSYIHDEYGLASESPDHAKGYADKMMLKERNLGKELEDYEQVKVYNSGQTALLCWGSNKGVCLEIARKYGFKMIQMLVLSPFPQKDLTQALQGVDKLVSVECNARGQLAMLLKQYGFAVDEIILKYDGRPFSLEDLEKEVEKVIE</sequence>
<dbReference type="Gene3D" id="3.40.920.10">
    <property type="entry name" value="Pyruvate-ferredoxin oxidoreductase, PFOR, domain III"/>
    <property type="match status" value="1"/>
</dbReference>
<evidence type="ECO:0000259" key="2">
    <source>
        <dbReference type="Pfam" id="PF01558"/>
    </source>
</evidence>
<proteinExistence type="predicted"/>
<dbReference type="Pfam" id="PF01558">
    <property type="entry name" value="POR"/>
    <property type="match status" value="1"/>
</dbReference>
<dbReference type="EMBL" id="FQYT01000020">
    <property type="protein sequence ID" value="SHJ39578.1"/>
    <property type="molecule type" value="Genomic_DNA"/>
</dbReference>
<dbReference type="InterPro" id="IPR002880">
    <property type="entry name" value="Pyrv_Fd/Flavodoxin_OxRdtase_N"/>
</dbReference>
<dbReference type="InterPro" id="IPR050722">
    <property type="entry name" value="Pyruvate:ferred/Flavod_OxRd"/>
</dbReference>
<dbReference type="InterPro" id="IPR009014">
    <property type="entry name" value="Transketo_C/PFOR_II"/>
</dbReference>
<dbReference type="SUPFAM" id="SSF52922">
    <property type="entry name" value="TK C-terminal domain-like"/>
    <property type="match status" value="1"/>
</dbReference>
<evidence type="ECO:0000313" key="5">
    <source>
        <dbReference type="Proteomes" id="UP000184342"/>
    </source>
</evidence>
<feature type="domain" description="Pyruvate/ketoisovalerate oxidoreductase catalytic" evidence="2">
    <location>
        <begin position="13"/>
        <end position="167"/>
    </location>
</feature>
<name>A0A1M6IYM2_9FIRM</name>
<dbReference type="Gene3D" id="3.40.50.920">
    <property type="match status" value="1"/>
</dbReference>
<dbReference type="Pfam" id="PF01855">
    <property type="entry name" value="POR_N"/>
    <property type="match status" value="1"/>
</dbReference>
<dbReference type="CDD" id="cd07034">
    <property type="entry name" value="TPP_PYR_PFOR_IOR-alpha_like"/>
    <property type="match status" value="1"/>
</dbReference>
<dbReference type="GO" id="GO:0016903">
    <property type="term" value="F:oxidoreductase activity, acting on the aldehyde or oxo group of donors"/>
    <property type="evidence" value="ECO:0007669"/>
    <property type="project" value="InterPro"/>
</dbReference>
<dbReference type="PANTHER" id="PTHR32154">
    <property type="entry name" value="PYRUVATE-FLAVODOXIN OXIDOREDUCTASE-RELATED"/>
    <property type="match status" value="1"/>
</dbReference>
<evidence type="ECO:0000259" key="3">
    <source>
        <dbReference type="Pfam" id="PF01855"/>
    </source>
</evidence>
<dbReference type="InterPro" id="IPR029061">
    <property type="entry name" value="THDP-binding"/>
</dbReference>
<dbReference type="InterPro" id="IPR002869">
    <property type="entry name" value="Pyrv_flavodox_OxRed_cen"/>
</dbReference>
<keyword evidence="1" id="KW-0560">Oxidoreductase</keyword>
<dbReference type="SUPFAM" id="SSF52518">
    <property type="entry name" value="Thiamin diphosphate-binding fold (THDP-binding)"/>
    <property type="match status" value="1"/>
</dbReference>
<feature type="domain" description="Pyruvate flavodoxin/ferredoxin oxidoreductase pyrimidine binding" evidence="3">
    <location>
        <begin position="197"/>
        <end position="417"/>
    </location>
</feature>
<dbReference type="InterPro" id="IPR022367">
    <property type="entry name" value="2-oxoacid/accept_OxRdtase_asu"/>
</dbReference>
<dbReference type="RefSeq" id="WP_094757407.1">
    <property type="nucleotide sequence ID" value="NZ_FQYT01000020.1"/>
</dbReference>